<protein>
    <submittedName>
        <fullName evidence="2">Uncharacterized protein</fullName>
    </submittedName>
</protein>
<name>A0A377FTR0_9BACL</name>
<dbReference type="Proteomes" id="UP000254060">
    <property type="component" value="Unassembled WGS sequence"/>
</dbReference>
<organism evidence="2 3">
    <name type="scientific">Exiguobacterium aurantiacum</name>
    <dbReference type="NCBI Taxonomy" id="33987"/>
    <lineage>
        <taxon>Bacteria</taxon>
        <taxon>Bacillati</taxon>
        <taxon>Bacillota</taxon>
        <taxon>Bacilli</taxon>
        <taxon>Bacillales</taxon>
        <taxon>Bacillales Family XII. Incertae Sedis</taxon>
        <taxon>Exiguobacterium</taxon>
    </lineage>
</organism>
<gene>
    <name evidence="2" type="ORF">NCTC13163_01057</name>
</gene>
<feature type="compositionally biased region" description="Basic and acidic residues" evidence="1">
    <location>
        <begin position="59"/>
        <end position="84"/>
    </location>
</feature>
<sequence length="401" mass="43881">MDAYERSLKQQADRIRRELSQEGKKAAPAPKIDPPDEFVPTDVPSPIYGYARPKPKINLPDEHSPETRTDFTSDSRETVTERDVPSASTSESFVSERSAAVDKFDRTTVFNDTLSQERVVLEDSYPVDEPTVDETEATPPIEAEPEQTSAEETVLESIHLAKESQADRVGAAEPVTMETEVSEETTPESVDEVEASEATEPVTMETEVSEETTPELVDEVEASEAMEPMAMDAKVSEETASESVDEVEASEAMEPVTMDAESRAESNISTETDNGEESTSDDKPSLGDVSIVEGGFASVFMGSTDLKASKLVVREDKDDVSFDDMTIEASSVEEVAPIVEDVAKTLQAEPEAQTVEDETELTPAVSVSYKAEGPPLNVMMTPQDRMAMYRSRRLAQKNNNL</sequence>
<dbReference type="AlphaFoldDB" id="A0A377FTR0"/>
<evidence type="ECO:0000256" key="1">
    <source>
        <dbReference type="SAM" id="MobiDB-lite"/>
    </source>
</evidence>
<reference evidence="2 3" key="1">
    <citation type="submission" date="2018-06" db="EMBL/GenBank/DDBJ databases">
        <authorList>
            <consortium name="Pathogen Informatics"/>
            <person name="Doyle S."/>
        </authorList>
    </citation>
    <scope>NUCLEOTIDE SEQUENCE [LARGE SCALE GENOMIC DNA]</scope>
    <source>
        <strain evidence="2 3">NCTC13163</strain>
    </source>
</reference>
<feature type="region of interest" description="Disordered" evidence="1">
    <location>
        <begin position="1"/>
        <end position="98"/>
    </location>
</feature>
<dbReference type="OrthoDB" id="2357590at2"/>
<feature type="compositionally biased region" description="Acidic residues" evidence="1">
    <location>
        <begin position="239"/>
        <end position="251"/>
    </location>
</feature>
<accession>A0A377FTR0</accession>
<feature type="compositionally biased region" description="Basic and acidic residues" evidence="1">
    <location>
        <begin position="1"/>
        <end position="25"/>
    </location>
</feature>
<proteinExistence type="predicted"/>
<dbReference type="STRING" id="1397694.GCA_000702585_01566"/>
<dbReference type="RefSeq" id="WP_029334691.1">
    <property type="nucleotide sequence ID" value="NZ_UGGP01000001.1"/>
</dbReference>
<feature type="region of interest" description="Disordered" evidence="1">
    <location>
        <begin position="120"/>
        <end position="288"/>
    </location>
</feature>
<dbReference type="EMBL" id="UGGP01000001">
    <property type="protein sequence ID" value="STO07703.1"/>
    <property type="molecule type" value="Genomic_DNA"/>
</dbReference>
<feature type="compositionally biased region" description="Polar residues" evidence="1">
    <location>
        <begin position="86"/>
        <end position="95"/>
    </location>
</feature>
<evidence type="ECO:0000313" key="2">
    <source>
        <dbReference type="EMBL" id="STO07703.1"/>
    </source>
</evidence>
<feature type="compositionally biased region" description="Acidic residues" evidence="1">
    <location>
        <begin position="207"/>
        <end position="224"/>
    </location>
</feature>
<evidence type="ECO:0000313" key="3">
    <source>
        <dbReference type="Proteomes" id="UP000254060"/>
    </source>
</evidence>
<feature type="compositionally biased region" description="Acidic residues" evidence="1">
    <location>
        <begin position="180"/>
        <end position="197"/>
    </location>
</feature>